<dbReference type="FunCoup" id="A7TL69">
    <property type="interactions" value="227"/>
</dbReference>
<keyword evidence="1" id="KW-0677">Repeat</keyword>
<dbReference type="GO" id="GO:0043332">
    <property type="term" value="C:mating projection tip"/>
    <property type="evidence" value="ECO:0007669"/>
    <property type="project" value="TreeGrafter"/>
</dbReference>
<dbReference type="eggNOG" id="ENOG502QS1N">
    <property type="taxonomic scope" value="Eukaryota"/>
</dbReference>
<protein>
    <recommendedName>
        <fullName evidence="4">GIT Spa2 homology (SHD) domain-containing protein</fullName>
    </recommendedName>
</protein>
<proteinExistence type="predicted"/>
<reference evidence="5 6" key="1">
    <citation type="journal article" date="2007" name="Proc. Natl. Acad. Sci. U.S.A.">
        <title>Independent sorting-out of thousands of duplicated gene pairs in two yeast species descended from a whole-genome duplication.</title>
        <authorList>
            <person name="Scannell D.R."/>
            <person name="Frank A.C."/>
            <person name="Conant G.C."/>
            <person name="Byrne K.P."/>
            <person name="Woolfit M."/>
            <person name="Wolfe K.H."/>
        </authorList>
    </citation>
    <scope>NUCLEOTIDE SEQUENCE [LARGE SCALE GENOMIC DNA]</scope>
    <source>
        <strain evidence="6">ATCC 22028 / DSM 70294 / BCRC 21397 / CBS 2163 / NBRC 10782 / NRRL Y-8283 / UCD 57-17</strain>
    </source>
</reference>
<dbReference type="EMBL" id="DS480413">
    <property type="protein sequence ID" value="EDO16944.1"/>
    <property type="molecule type" value="Genomic_DNA"/>
</dbReference>
<feature type="compositionally biased region" description="Low complexity" evidence="3">
    <location>
        <begin position="245"/>
        <end position="274"/>
    </location>
</feature>
<dbReference type="STRING" id="436907.A7TL69"/>
<evidence type="ECO:0000313" key="6">
    <source>
        <dbReference type="Proteomes" id="UP000000267"/>
    </source>
</evidence>
<dbReference type="GO" id="GO:0000131">
    <property type="term" value="C:incipient cellular bud site"/>
    <property type="evidence" value="ECO:0007669"/>
    <property type="project" value="TreeGrafter"/>
</dbReference>
<dbReference type="Proteomes" id="UP000000267">
    <property type="component" value="Unassembled WGS sequence"/>
</dbReference>
<dbReference type="GO" id="GO:0007121">
    <property type="term" value="P:bipolar cellular bud site selection"/>
    <property type="evidence" value="ECO:0007669"/>
    <property type="project" value="TreeGrafter"/>
</dbReference>
<organism evidence="6">
    <name type="scientific">Vanderwaltozyma polyspora (strain ATCC 22028 / DSM 70294 / BCRC 21397 / CBS 2163 / NBRC 10782 / NRRL Y-8283 / UCD 57-17)</name>
    <name type="common">Kluyveromyces polysporus</name>
    <dbReference type="NCBI Taxonomy" id="436907"/>
    <lineage>
        <taxon>Eukaryota</taxon>
        <taxon>Fungi</taxon>
        <taxon>Dikarya</taxon>
        <taxon>Ascomycota</taxon>
        <taxon>Saccharomycotina</taxon>
        <taxon>Saccharomycetes</taxon>
        <taxon>Saccharomycetales</taxon>
        <taxon>Saccharomycetaceae</taxon>
        <taxon>Vanderwaltozyma</taxon>
    </lineage>
</organism>
<feature type="compositionally biased region" description="Basic and acidic residues" evidence="3">
    <location>
        <begin position="907"/>
        <end position="918"/>
    </location>
</feature>
<dbReference type="PANTHER" id="PTHR21601">
    <property type="entry name" value="SPA2 PROTEIN"/>
    <property type="match status" value="1"/>
</dbReference>
<evidence type="ECO:0000256" key="2">
    <source>
        <dbReference type="SAM" id="Coils"/>
    </source>
</evidence>
<dbReference type="Pfam" id="PF12205">
    <property type="entry name" value="GIT1_C"/>
    <property type="match status" value="1"/>
</dbReference>
<dbReference type="GO" id="GO:0005078">
    <property type="term" value="F:MAP-kinase scaffold activity"/>
    <property type="evidence" value="ECO:0007669"/>
    <property type="project" value="TreeGrafter"/>
</dbReference>
<feature type="region of interest" description="Disordered" evidence="3">
    <location>
        <begin position="549"/>
        <end position="581"/>
    </location>
</feature>
<dbReference type="GO" id="GO:0036267">
    <property type="term" value="P:invasive filamentous growth"/>
    <property type="evidence" value="ECO:0007669"/>
    <property type="project" value="TreeGrafter"/>
</dbReference>
<gene>
    <name evidence="5" type="ORF">Kpol_1041p1</name>
</gene>
<feature type="region of interest" description="Disordered" evidence="3">
    <location>
        <begin position="907"/>
        <end position="944"/>
    </location>
</feature>
<feature type="compositionally biased region" description="Polar residues" evidence="3">
    <location>
        <begin position="549"/>
        <end position="562"/>
    </location>
</feature>
<dbReference type="AlphaFoldDB" id="A7TL69"/>
<dbReference type="InParanoid" id="A7TL69"/>
<evidence type="ECO:0000256" key="1">
    <source>
        <dbReference type="ARBA" id="ARBA00022737"/>
    </source>
</evidence>
<dbReference type="PhylomeDB" id="A7TL69"/>
<dbReference type="Pfam" id="PF08518">
    <property type="entry name" value="GIT_SHD"/>
    <property type="match status" value="2"/>
</dbReference>
<dbReference type="GO" id="GO:1902716">
    <property type="term" value="C:cell cortex of growing cell tip"/>
    <property type="evidence" value="ECO:0007669"/>
    <property type="project" value="TreeGrafter"/>
</dbReference>
<keyword evidence="2" id="KW-0175">Coiled coil</keyword>
<dbReference type="GO" id="GO:0007124">
    <property type="term" value="P:pseudohyphal growth"/>
    <property type="evidence" value="ECO:0007669"/>
    <property type="project" value="TreeGrafter"/>
</dbReference>
<dbReference type="OrthoDB" id="5588096at2759"/>
<evidence type="ECO:0000256" key="3">
    <source>
        <dbReference type="SAM" id="MobiDB-lite"/>
    </source>
</evidence>
<dbReference type="GeneID" id="5545132"/>
<dbReference type="GO" id="GO:0005935">
    <property type="term" value="C:cellular bud neck"/>
    <property type="evidence" value="ECO:0007669"/>
    <property type="project" value="TreeGrafter"/>
</dbReference>
<dbReference type="InterPro" id="IPR013724">
    <property type="entry name" value="GIT_SHD"/>
</dbReference>
<feature type="region of interest" description="Disordered" evidence="3">
    <location>
        <begin position="226"/>
        <end position="274"/>
    </location>
</feature>
<dbReference type="PANTHER" id="PTHR21601:SF0">
    <property type="entry name" value="PROTEIN SPA2-RELATED"/>
    <property type="match status" value="1"/>
</dbReference>
<feature type="domain" description="GIT Spa2 homology (SHD)" evidence="4">
    <location>
        <begin position="95"/>
        <end position="125"/>
    </location>
</feature>
<dbReference type="InterPro" id="IPR022018">
    <property type="entry name" value="GIT1_C"/>
</dbReference>
<evidence type="ECO:0000313" key="5">
    <source>
        <dbReference type="EMBL" id="EDO16944.1"/>
    </source>
</evidence>
<dbReference type="SMART" id="SM00555">
    <property type="entry name" value="GIT"/>
    <property type="match status" value="2"/>
</dbReference>
<dbReference type="GO" id="GO:0005826">
    <property type="term" value="C:actomyosin contractile ring"/>
    <property type="evidence" value="ECO:0007669"/>
    <property type="project" value="TreeGrafter"/>
</dbReference>
<dbReference type="GO" id="GO:0005934">
    <property type="term" value="C:cellular bud tip"/>
    <property type="evidence" value="ECO:0007669"/>
    <property type="project" value="TreeGrafter"/>
</dbReference>
<dbReference type="KEGG" id="vpo:Kpol_1041p1"/>
<dbReference type="OMA" id="HRMNILC"/>
<dbReference type="HOGENOM" id="CLU_002012_0_0_1"/>
<dbReference type="RefSeq" id="XP_001644802.1">
    <property type="nucleotide sequence ID" value="XM_001644752.1"/>
</dbReference>
<feature type="domain" description="GIT Spa2 homology (SHD)" evidence="4">
    <location>
        <begin position="45"/>
        <end position="75"/>
    </location>
</feature>
<dbReference type="InterPro" id="IPR039892">
    <property type="entry name" value="Spa2/Sph1"/>
</dbReference>
<feature type="compositionally biased region" description="Acidic residues" evidence="3">
    <location>
        <begin position="572"/>
        <end position="581"/>
    </location>
</feature>
<sequence>MTTANSELDREHQEQMFIYLQSLENFFKVTGINHDRSKSARAQKARLKLIKLSALQFYELSTDVFDELNRRISEDQTKPNYLLPKVNFHLKRNQARQKLANLSQTRFNDLIDDILYEIRRRGMGYNPNEINSFISNDDNISKSSNLNLIAPTIGLQESEIVPKKASIDWSTEEEEESESHKNIHKLYTGDFDTITSEKDILNKSHHGNTIKSSPLIQETSMKFNQPAFDLNSSPEQRQQKHDNNNNDNTNNTNNTNNSKNNNNNDNTTTTISINDDTTTLEPTIAKVVNVQEIIPPKPSMNIKTNHQQHLPFNAYDINYKNEITSLSDQVSKLSIENEKLNQMIAELKLEPGIELIHSSKDMLTRLSKKYPLDKNALEMYISNDGHVPITILLKINGLINSFFEQLIQRNPDSIGKYLFEILYQLSNLVYELLLRTDFPIYKDQIVLLKASYSHLITSVRYYSIYSSILPQVTVQAAVTEFSYSVCNLIHHAKLIDDDNSDHDQDTTAGDFNSSVVHRGFEHHSNINGANLHESNSPFSTQKILSSLTTSGNYNEMNGNNYDKSLDKKNEGAEEDDNDDFELSPVKPLKILQKATMNMNPSSSSSARKISSAGVMPSLLDASRSKSQLNIHLENGRSTNTENSVPTIEKRSLKIISDVSASNGDINKGLKELEKNNDYDIKEDVNKSVKVISPTKVELSTEEEKELNKSDAQVDTSLQSQTLYNDSNAISIEDSSMAKMDSKLINEAAVSKNTKNKTITEDPETSTQVFTDKMKKFNNSIGIGFRMASPNDDTKKLESNVKKNDEIKGDPKVVPMERSVKREPTIPKYKAEESKLTAKMKQVLEVDDDLPVVSKGTDEVTEVPVVVEKDIAVDEPVVVEKPVAIKKPVIIEEDLNAAPDVVKANVQRAERNKMDRQEAADDDEEEEESESEFETGSESEEEFDIDAFDIENPDNTLRELLLYLEHQTVEVISTIQSLLSSIKQPKSTNGKLRIESNAINQVIGQMVEATTISMNQSRNAGLKEHGNWVVQSLSDCRRRMTMLCDLKPDGKFISSIKDTEFADKNFKQRLAGIAFDVANVQKS</sequence>
<evidence type="ECO:0000259" key="4">
    <source>
        <dbReference type="SMART" id="SM00555"/>
    </source>
</evidence>
<name>A7TL69_VANPO</name>
<feature type="compositionally biased region" description="Acidic residues" evidence="3">
    <location>
        <begin position="919"/>
        <end position="944"/>
    </location>
</feature>
<keyword evidence="6" id="KW-1185">Reference proteome</keyword>
<feature type="coiled-coil region" evidence="2">
    <location>
        <begin position="323"/>
        <end position="350"/>
    </location>
</feature>
<accession>A7TL69</accession>